<dbReference type="EMBL" id="DS995707">
    <property type="protein sequence ID" value="EEQ34633.1"/>
    <property type="molecule type" value="Genomic_DNA"/>
</dbReference>
<evidence type="ECO:0008006" key="4">
    <source>
        <dbReference type="Google" id="ProtNLM"/>
    </source>
</evidence>
<dbReference type="PANTHER" id="PTHR23225">
    <property type="entry name" value="ZINC FINGER PROTEIN"/>
    <property type="match status" value="1"/>
</dbReference>
<dbReference type="InterPro" id="IPR039970">
    <property type="entry name" value="TF_Grauzone"/>
</dbReference>
<dbReference type="VEuPathDB" id="FungiDB:MCYG_07452"/>
<dbReference type="HOGENOM" id="CLU_033922_0_0_1"/>
<dbReference type="OMA" id="RCWVQQR"/>
<keyword evidence="3" id="KW-1185">Reference proteome</keyword>
<feature type="region of interest" description="Disordered" evidence="1">
    <location>
        <begin position="299"/>
        <end position="352"/>
    </location>
</feature>
<evidence type="ECO:0000313" key="2">
    <source>
        <dbReference type="EMBL" id="EEQ34633.1"/>
    </source>
</evidence>
<reference evidence="3" key="1">
    <citation type="journal article" date="2012" name="MBio">
        <title>Comparative genome analysis of Trichophyton rubrum and related dermatophytes reveals candidate genes involved in infection.</title>
        <authorList>
            <person name="Martinez D.A."/>
            <person name="Oliver B.G."/>
            <person name="Graeser Y."/>
            <person name="Goldberg J.M."/>
            <person name="Li W."/>
            <person name="Martinez-Rossi N.M."/>
            <person name="Monod M."/>
            <person name="Shelest E."/>
            <person name="Barton R.C."/>
            <person name="Birch E."/>
            <person name="Brakhage A.A."/>
            <person name="Chen Z."/>
            <person name="Gurr S.J."/>
            <person name="Heiman D."/>
            <person name="Heitman J."/>
            <person name="Kosti I."/>
            <person name="Rossi A."/>
            <person name="Saif S."/>
            <person name="Samalova M."/>
            <person name="Saunders C.W."/>
            <person name="Shea T."/>
            <person name="Summerbell R.C."/>
            <person name="Xu J."/>
            <person name="Young S."/>
            <person name="Zeng Q."/>
            <person name="Birren B.W."/>
            <person name="Cuomo C.A."/>
            <person name="White T.C."/>
        </authorList>
    </citation>
    <scope>NUCLEOTIDE SEQUENCE [LARGE SCALE GENOMIC DNA]</scope>
    <source>
        <strain evidence="3">ATCC MYA-4605 / CBS 113480</strain>
    </source>
</reference>
<organism evidence="2 3">
    <name type="scientific">Arthroderma otae (strain ATCC MYA-4605 / CBS 113480)</name>
    <name type="common">Microsporum canis</name>
    <dbReference type="NCBI Taxonomy" id="554155"/>
    <lineage>
        <taxon>Eukaryota</taxon>
        <taxon>Fungi</taxon>
        <taxon>Dikarya</taxon>
        <taxon>Ascomycota</taxon>
        <taxon>Pezizomycotina</taxon>
        <taxon>Eurotiomycetes</taxon>
        <taxon>Eurotiomycetidae</taxon>
        <taxon>Onygenales</taxon>
        <taxon>Arthrodermataceae</taxon>
        <taxon>Microsporum</taxon>
    </lineage>
</organism>
<feature type="compositionally biased region" description="Low complexity" evidence="1">
    <location>
        <begin position="343"/>
        <end position="352"/>
    </location>
</feature>
<dbReference type="RefSeq" id="XP_002843669.1">
    <property type="nucleotide sequence ID" value="XM_002843623.1"/>
</dbReference>
<dbReference type="GeneID" id="9225756"/>
<dbReference type="AlphaFoldDB" id="C5FYN5"/>
<dbReference type="OrthoDB" id="5388486at2759"/>
<gene>
    <name evidence="2" type="ORF">MCYG_07452</name>
</gene>
<dbReference type="Proteomes" id="UP000002035">
    <property type="component" value="Unassembled WGS sequence"/>
</dbReference>
<sequence>MSSMAGAFTLSLDPTQVGFLDDGSQNDYDLALSPRSDDIRAMLGSNDFSYDLDTSGIIGRKQDINKTPLFKQPFSGFEACASAFSSPPLGDTNIYNSSYHMEATIPWETDCMLYPSLPQRMVRYASPFGSCGGDQSTSDSSMSEYSWHSPKLYPSVNDVFDSPVNEKYQYSEGIDNALSRSLSGSQFGSECSVSPKDVQHYPDPVPAQSPIFEDLMISNKAPRSIPTFMPQALSIQNLDSQLNQDDMVFGEHLQSEDNEIVDPALGEAYGDHQGSLSGINTAAFSGFTHKRVKYNEMKTERTASIPSPPLSPSGSESGVRKNRAKPKQRQSPISKRTSRRTPSKSSSFSIPRNRQSAADRIFSCVFAPYGCTSSFASKNEWKRHVLSQHLQLGFYRCDIGHCKVSRQTNHSLTSTPYSCDCPASLSSAPSHSCTITTMRTPNDFNRKDLFTQHLRRMHAPWLTLPSPHEPTKAEREAFDKQLDEVRARCWVQQRQAPQRSQCNYCSHEFVGPHSWEDRMEHVGKHCEVMDSEEREDLALREWAIEEGVIQPYGPDKWLLASILNGTGKRACGYSS</sequence>
<dbReference type="GO" id="GO:0003700">
    <property type="term" value="F:DNA-binding transcription factor activity"/>
    <property type="evidence" value="ECO:0007669"/>
    <property type="project" value="InterPro"/>
</dbReference>
<evidence type="ECO:0000313" key="3">
    <source>
        <dbReference type="Proteomes" id="UP000002035"/>
    </source>
</evidence>
<evidence type="ECO:0000256" key="1">
    <source>
        <dbReference type="SAM" id="MobiDB-lite"/>
    </source>
</evidence>
<protein>
    <recommendedName>
        <fullName evidence="4">C2H2 finger domain-containing protein</fullName>
    </recommendedName>
</protein>
<dbReference type="STRING" id="554155.C5FYN5"/>
<dbReference type="PANTHER" id="PTHR23225:SF2">
    <property type="entry name" value="AT09679P-RELATED"/>
    <property type="match status" value="1"/>
</dbReference>
<name>C5FYN5_ARTOC</name>
<proteinExistence type="predicted"/>
<dbReference type="eggNOG" id="ENOG502S60G">
    <property type="taxonomic scope" value="Eukaryota"/>
</dbReference>
<accession>C5FYN5</accession>